<organism evidence="2 3">
    <name type="scientific">Pseudomonas pohangensis</name>
    <dbReference type="NCBI Taxonomy" id="364197"/>
    <lineage>
        <taxon>Bacteria</taxon>
        <taxon>Pseudomonadati</taxon>
        <taxon>Pseudomonadota</taxon>
        <taxon>Gammaproteobacteria</taxon>
        <taxon>Pseudomonadales</taxon>
        <taxon>Pseudomonadaceae</taxon>
        <taxon>Pseudomonas</taxon>
    </lineage>
</organism>
<dbReference type="Gene3D" id="3.40.50.1820">
    <property type="entry name" value="alpha/beta hydrolase"/>
    <property type="match status" value="1"/>
</dbReference>
<protein>
    <submittedName>
        <fullName evidence="2">Pimeloyl-ACP methyl ester carboxylesterase</fullName>
    </submittedName>
</protein>
<feature type="domain" description="AB hydrolase-1" evidence="1">
    <location>
        <begin position="22"/>
        <end position="278"/>
    </location>
</feature>
<dbReference type="InterPro" id="IPR000073">
    <property type="entry name" value="AB_hydrolase_1"/>
</dbReference>
<reference evidence="3" key="1">
    <citation type="submission" date="2016-10" db="EMBL/GenBank/DDBJ databases">
        <authorList>
            <person name="Varghese N."/>
            <person name="Submissions S."/>
        </authorList>
    </citation>
    <scope>NUCLEOTIDE SEQUENCE [LARGE SCALE GENOMIC DNA]</scope>
    <source>
        <strain evidence="3">DSM 17875</strain>
    </source>
</reference>
<proteinExistence type="predicted"/>
<sequence length="310" mass="33831">MAKVKSNGIEIEYEEFGAPDAPVLLLVMGLGMQLLAWPKPFCALLVAAGFRVIRFDNRDVGLSSKIEGRKTPGMLRMILSLLFGWKLKRPPYTLDDMTADSVGLLDALGIQQAHIVGASMGGMIVQTLAARYPQRVLSLTSIMSTSGDRKSSAMEFRDLRKIFLRPQPPANATRDQVVEHMATTAEYVGSAEHLREVSHLRAMLSESFDRGYYPDGFLRQTCAIVAHGSRRDLLRQIKAPTLVIHGKRDILVPPSGGLDTAVHIHGARLKLIDDMGHDLPPALWPAISGLIIRHCQQAPQPASAANASAA</sequence>
<dbReference type="Proteomes" id="UP000243232">
    <property type="component" value="Chromosome I"/>
</dbReference>
<dbReference type="RefSeq" id="WP_231975037.1">
    <property type="nucleotide sequence ID" value="NZ_LT629785.1"/>
</dbReference>
<evidence type="ECO:0000313" key="2">
    <source>
        <dbReference type="EMBL" id="SDU35709.1"/>
    </source>
</evidence>
<dbReference type="GO" id="GO:0004806">
    <property type="term" value="F:triacylglycerol lipase activity"/>
    <property type="evidence" value="ECO:0007669"/>
    <property type="project" value="TreeGrafter"/>
</dbReference>
<dbReference type="STRING" id="364197.SAMN05216296_3286"/>
<dbReference type="InterPro" id="IPR029058">
    <property type="entry name" value="AB_hydrolase_fold"/>
</dbReference>
<keyword evidence="3" id="KW-1185">Reference proteome</keyword>
<gene>
    <name evidence="2" type="ORF">SAMN05216296_3286</name>
</gene>
<dbReference type="SUPFAM" id="SSF53474">
    <property type="entry name" value="alpha/beta-Hydrolases"/>
    <property type="match status" value="1"/>
</dbReference>
<accession>A0A1H2HV92</accession>
<name>A0A1H2HV92_9PSED</name>
<dbReference type="PANTHER" id="PTHR43433">
    <property type="entry name" value="HYDROLASE, ALPHA/BETA FOLD FAMILY PROTEIN"/>
    <property type="match status" value="1"/>
</dbReference>
<dbReference type="AlphaFoldDB" id="A0A1H2HV92"/>
<dbReference type="GO" id="GO:0046503">
    <property type="term" value="P:glycerolipid catabolic process"/>
    <property type="evidence" value="ECO:0007669"/>
    <property type="project" value="TreeGrafter"/>
</dbReference>
<dbReference type="PANTHER" id="PTHR43433:SF5">
    <property type="entry name" value="AB HYDROLASE-1 DOMAIN-CONTAINING PROTEIN"/>
    <property type="match status" value="1"/>
</dbReference>
<dbReference type="EMBL" id="LT629785">
    <property type="protein sequence ID" value="SDU35709.1"/>
    <property type="molecule type" value="Genomic_DNA"/>
</dbReference>
<evidence type="ECO:0000259" key="1">
    <source>
        <dbReference type="Pfam" id="PF00561"/>
    </source>
</evidence>
<dbReference type="Pfam" id="PF00561">
    <property type="entry name" value="Abhydrolase_1"/>
    <property type="match status" value="1"/>
</dbReference>
<dbReference type="InterPro" id="IPR050471">
    <property type="entry name" value="AB_hydrolase"/>
</dbReference>
<evidence type="ECO:0000313" key="3">
    <source>
        <dbReference type="Proteomes" id="UP000243232"/>
    </source>
</evidence>